<sequence length="507" mass="52625">YSTAGCKTYDQVKATALDSCSQMVRTLTSINPFGSGRAVKAGWFRRCRVTSMIIRASYNSGFQGCDQPLKRRIKVVGMGSCGVDYLASVAAYPRPDEKLRTEKLETQGGGNCANALTAAARLGLAPTLVTKIGADGLGDGIISELHRDGIDTTHVLRAKGHPSPFTYIIVDRQGGTRTCIHTPGATLEPYEMDEQRISSVLEGASLVYFDGRLTEAAVPLARAARLRKIPVLVEAERLRPSLELLMAEADYIVTSAHFPQDWTGEAGLADAILATAERLPAAHWLITTMGTRGAVLLERPPPAGTDPRTLPERTLEEILTAELGPQLEAARSGAAAAAVSPPVACVSASGVCIGAGEVAATEGYVRLAYTSGRDPSQAARQAQAAAQRAAALNGDPDRADSYRGSGSLASGTTTGVAAAATIAPGLVGRVTLASIADLPKDAVTDTTGAGDSFIGSVLYGLATGLPLPATLRLAAVVAACKCTELGARPGLPTRSQLAPALLHSTVV</sequence>
<keyword evidence="1" id="KW-0808">Transferase</keyword>
<feature type="domain" description="Carbohydrate kinase PfkB" evidence="4">
    <location>
        <begin position="430"/>
        <end position="493"/>
    </location>
</feature>
<organism evidence="5 6">
    <name type="scientific">Volvox africanus</name>
    <dbReference type="NCBI Taxonomy" id="51714"/>
    <lineage>
        <taxon>Eukaryota</taxon>
        <taxon>Viridiplantae</taxon>
        <taxon>Chlorophyta</taxon>
        <taxon>core chlorophytes</taxon>
        <taxon>Chlorophyceae</taxon>
        <taxon>CS clade</taxon>
        <taxon>Chlamydomonadales</taxon>
        <taxon>Volvocaceae</taxon>
        <taxon>Volvox</taxon>
    </lineage>
</organism>
<dbReference type="InterPro" id="IPR002139">
    <property type="entry name" value="Ribo/fructo_kinase"/>
</dbReference>
<comment type="caution">
    <text evidence="5">The sequence shown here is derived from an EMBL/GenBank/DDBJ whole genome shotgun (WGS) entry which is preliminary data.</text>
</comment>
<dbReference type="Pfam" id="PF00294">
    <property type="entry name" value="PfkB"/>
    <property type="match status" value="2"/>
</dbReference>
<dbReference type="PRINTS" id="PR00990">
    <property type="entry name" value="RIBOKINASE"/>
</dbReference>
<dbReference type="InterPro" id="IPR011611">
    <property type="entry name" value="PfkB_dom"/>
</dbReference>
<dbReference type="Gene3D" id="3.40.1190.20">
    <property type="match status" value="2"/>
</dbReference>
<dbReference type="InterPro" id="IPR052562">
    <property type="entry name" value="Ketohexokinase-related"/>
</dbReference>
<dbReference type="PANTHER" id="PTHR42774">
    <property type="entry name" value="PHOSPHOTRANSFERASE SYSTEM TRANSPORT PROTEIN"/>
    <property type="match status" value="1"/>
</dbReference>
<protein>
    <recommendedName>
        <fullName evidence="4">Carbohydrate kinase PfkB domain-containing protein</fullName>
    </recommendedName>
</protein>
<evidence type="ECO:0000256" key="3">
    <source>
        <dbReference type="SAM" id="MobiDB-lite"/>
    </source>
</evidence>
<dbReference type="Proteomes" id="UP000747399">
    <property type="component" value="Unassembled WGS sequence"/>
</dbReference>
<proteinExistence type="predicted"/>
<evidence type="ECO:0000256" key="1">
    <source>
        <dbReference type="ARBA" id="ARBA00022679"/>
    </source>
</evidence>
<dbReference type="InterPro" id="IPR029056">
    <property type="entry name" value="Ribokinase-like"/>
</dbReference>
<gene>
    <name evidence="5" type="ORF">Vafri_11071</name>
</gene>
<keyword evidence="6" id="KW-1185">Reference proteome</keyword>
<dbReference type="GO" id="GO:0016301">
    <property type="term" value="F:kinase activity"/>
    <property type="evidence" value="ECO:0007669"/>
    <property type="project" value="UniProtKB-KW"/>
</dbReference>
<keyword evidence="2" id="KW-0418">Kinase</keyword>
<accession>A0A8J4F2Z2</accession>
<dbReference type="AlphaFoldDB" id="A0A8J4F2Z2"/>
<feature type="non-terminal residue" evidence="5">
    <location>
        <position position="1"/>
    </location>
</feature>
<dbReference type="EMBL" id="BNCO01000021">
    <property type="protein sequence ID" value="GIL55506.1"/>
    <property type="molecule type" value="Genomic_DNA"/>
</dbReference>
<feature type="domain" description="Carbohydrate kinase PfkB" evidence="4">
    <location>
        <begin position="75"/>
        <end position="298"/>
    </location>
</feature>
<evidence type="ECO:0000256" key="2">
    <source>
        <dbReference type="ARBA" id="ARBA00022777"/>
    </source>
</evidence>
<evidence type="ECO:0000313" key="5">
    <source>
        <dbReference type="EMBL" id="GIL55506.1"/>
    </source>
</evidence>
<name>A0A8J4F2Z2_9CHLO</name>
<dbReference type="SUPFAM" id="SSF53613">
    <property type="entry name" value="Ribokinase-like"/>
    <property type="match status" value="2"/>
</dbReference>
<evidence type="ECO:0000259" key="4">
    <source>
        <dbReference type="Pfam" id="PF00294"/>
    </source>
</evidence>
<dbReference type="PANTHER" id="PTHR42774:SF3">
    <property type="entry name" value="KETOHEXOKINASE"/>
    <property type="match status" value="1"/>
</dbReference>
<evidence type="ECO:0000313" key="6">
    <source>
        <dbReference type="Proteomes" id="UP000747399"/>
    </source>
</evidence>
<feature type="region of interest" description="Disordered" evidence="3">
    <location>
        <begin position="391"/>
        <end position="410"/>
    </location>
</feature>
<reference evidence="5" key="1">
    <citation type="journal article" date="2021" name="Proc. Natl. Acad. Sci. U.S.A.">
        <title>Three genomes in the algal genus Volvox reveal the fate of a haploid sex-determining region after a transition to homothallism.</title>
        <authorList>
            <person name="Yamamoto K."/>
            <person name="Hamaji T."/>
            <person name="Kawai-Toyooka H."/>
            <person name="Matsuzaki R."/>
            <person name="Takahashi F."/>
            <person name="Nishimura Y."/>
            <person name="Kawachi M."/>
            <person name="Noguchi H."/>
            <person name="Minakuchi Y."/>
            <person name="Umen J.G."/>
            <person name="Toyoda A."/>
            <person name="Nozaki H."/>
        </authorList>
    </citation>
    <scope>NUCLEOTIDE SEQUENCE</scope>
    <source>
        <strain evidence="5">NIES-3780</strain>
    </source>
</reference>